<evidence type="ECO:0000313" key="2">
    <source>
        <dbReference type="EMBL" id="RVW57456.1"/>
    </source>
</evidence>
<protein>
    <recommendedName>
        <fullName evidence="1">J domain-containing protein</fullName>
    </recommendedName>
</protein>
<evidence type="ECO:0000259" key="1">
    <source>
        <dbReference type="PROSITE" id="PS50076"/>
    </source>
</evidence>
<dbReference type="SMART" id="SM00271">
    <property type="entry name" value="DnaJ"/>
    <property type="match status" value="1"/>
</dbReference>
<dbReference type="InterPro" id="IPR001623">
    <property type="entry name" value="DnaJ_domain"/>
</dbReference>
<evidence type="ECO:0000313" key="4">
    <source>
        <dbReference type="Proteomes" id="UP000288805"/>
    </source>
</evidence>
<evidence type="ECO:0000313" key="3">
    <source>
        <dbReference type="EMBL" id="RVX23691.1"/>
    </source>
</evidence>
<feature type="domain" description="J" evidence="1">
    <location>
        <begin position="51"/>
        <end position="110"/>
    </location>
</feature>
<proteinExistence type="predicted"/>
<dbReference type="PRINTS" id="PR00625">
    <property type="entry name" value="JDOMAIN"/>
</dbReference>
<dbReference type="Proteomes" id="UP000288805">
    <property type="component" value="Unassembled WGS sequence"/>
</dbReference>
<dbReference type="PANTHER" id="PTHR45286:SF1">
    <property type="entry name" value="CHAPERONE DNAJ-DOMAIN SUPERFAMILY PROTEIN"/>
    <property type="match status" value="1"/>
</dbReference>
<sequence>MAILAGLHHRRPILSNSVQTNRKTTVCYLFSSRSSCRIQWFSSSTEFGGENAYDLLGVSESSSFDEIKASFRKLAKETHPDLAHSNNDSTASQRFIQILAAYEVYFVRKNCIFEVEMEINVFVLMDGEELSGLISMPCISEFLKFRQFWRPFFLGSCVTNNGLQILSDTEKRAHYDRDLLSQRRLVQKYSRQGSTLYTYESHIMKRQMEVVEWLKWYRFAINEILSEKKVVAGSGYFDVLEGEFYSAIHAAYYGPLIESMDLLPDRFEAEERSEYETPEVLHLVSGRDLFGMVCIVKKLPELSHACNEKLTSFASLGLDMRQFVGDASMSMNSDAADDTGTSQMQAKNIKYHTSDAYKDLELHVSGKVVALATRIPPKSYYDGIQNEDSQDQIQVFLSSDEGSMHVSHGISKDSLLGGAVGLRIPLGTITGLGTNPEEGSCFVYDSSGTKTHAIIKHRTLMVKHMHWYQVGDEVSVCECRCSRARLPPSKYWLFEPRCGMHDIGGWYVETFGKDKKGWTIPSQRYWDGFDAHEQYEKRVHPAMYLLALAYRTLDLEDARRRKRTVRNIVEGKLFRILSWCKKMI</sequence>
<dbReference type="AlphaFoldDB" id="A0A438KR77"/>
<dbReference type="EMBL" id="QGNW01000001">
    <property type="protein sequence ID" value="RVX23691.1"/>
    <property type="molecule type" value="Genomic_DNA"/>
</dbReference>
<dbReference type="InterPro" id="IPR036869">
    <property type="entry name" value="J_dom_sf"/>
</dbReference>
<reference evidence="3 4" key="1">
    <citation type="journal article" date="2018" name="PLoS Genet.">
        <title>Population sequencing reveals clonal diversity and ancestral inbreeding in the grapevine cultivar Chardonnay.</title>
        <authorList>
            <person name="Roach M.J."/>
            <person name="Johnson D.L."/>
            <person name="Bohlmann J."/>
            <person name="van Vuuren H.J."/>
            <person name="Jones S.J."/>
            <person name="Pretorius I.S."/>
            <person name="Schmidt S.A."/>
            <person name="Borneman A.R."/>
        </authorList>
    </citation>
    <scope>NUCLEOTIDE SEQUENCE [LARGE SCALE GENOMIC DNA]</scope>
    <source>
        <strain evidence="4">cv. Chardonnay</strain>
        <strain evidence="3">I10V1</strain>
        <tissue evidence="3">Leaf</tissue>
    </source>
</reference>
<dbReference type="Pfam" id="PF00226">
    <property type="entry name" value="DnaJ"/>
    <property type="match status" value="1"/>
</dbReference>
<comment type="caution">
    <text evidence="3">The sequence shown here is derived from an EMBL/GenBank/DDBJ whole genome shotgun (WGS) entry which is preliminary data.</text>
</comment>
<dbReference type="SUPFAM" id="SSF46565">
    <property type="entry name" value="Chaperone J-domain"/>
    <property type="match status" value="1"/>
</dbReference>
<dbReference type="PROSITE" id="PS50076">
    <property type="entry name" value="DNAJ_2"/>
    <property type="match status" value="1"/>
</dbReference>
<gene>
    <name evidence="3" type="ORF">CK203_000829</name>
    <name evidence="2" type="ORF">CK203_078857</name>
</gene>
<dbReference type="Gene3D" id="1.10.287.110">
    <property type="entry name" value="DnaJ domain"/>
    <property type="match status" value="1"/>
</dbReference>
<dbReference type="PANTHER" id="PTHR45286">
    <property type="entry name" value="CHAPERONE DNAJ-DOMAIN SUPERFAMILY PROTEIN"/>
    <property type="match status" value="1"/>
</dbReference>
<name>A0A438KR77_VITVI</name>
<dbReference type="CDD" id="cd06257">
    <property type="entry name" value="DnaJ"/>
    <property type="match status" value="1"/>
</dbReference>
<organism evidence="3 4">
    <name type="scientific">Vitis vinifera</name>
    <name type="common">Grape</name>
    <dbReference type="NCBI Taxonomy" id="29760"/>
    <lineage>
        <taxon>Eukaryota</taxon>
        <taxon>Viridiplantae</taxon>
        <taxon>Streptophyta</taxon>
        <taxon>Embryophyta</taxon>
        <taxon>Tracheophyta</taxon>
        <taxon>Spermatophyta</taxon>
        <taxon>Magnoliopsida</taxon>
        <taxon>eudicotyledons</taxon>
        <taxon>Gunneridae</taxon>
        <taxon>Pentapetalae</taxon>
        <taxon>rosids</taxon>
        <taxon>Vitales</taxon>
        <taxon>Vitaceae</taxon>
        <taxon>Viteae</taxon>
        <taxon>Vitis</taxon>
    </lineage>
</organism>
<accession>A0A438KR77</accession>
<dbReference type="EMBL" id="QGNW01001055">
    <property type="protein sequence ID" value="RVW57456.1"/>
    <property type="molecule type" value="Genomic_DNA"/>
</dbReference>